<organism evidence="11">
    <name type="scientific">Eunotia naegelii</name>
    <dbReference type="NCBI Taxonomy" id="1458866"/>
    <lineage>
        <taxon>Eukaryota</taxon>
        <taxon>Sar</taxon>
        <taxon>Stramenopiles</taxon>
        <taxon>Ochrophyta</taxon>
        <taxon>Bacillariophyta</taxon>
        <taxon>Bacillariophyceae</taxon>
        <taxon>Eunotiophycidae</taxon>
        <taxon>Eunotiales</taxon>
        <taxon>Eunotiaceae</taxon>
        <taxon>Eunotia</taxon>
    </lineage>
</organism>
<evidence type="ECO:0000256" key="3">
    <source>
        <dbReference type="ARBA" id="ARBA00022485"/>
    </source>
</evidence>
<dbReference type="AlphaFoldDB" id="A0A2U9GIM6"/>
<dbReference type="FunFam" id="3.30.70.20:FF:000002">
    <property type="entry name" value="NADH-ubiquinone oxidoreductase 75 kDa subunit"/>
    <property type="match status" value="1"/>
</dbReference>
<keyword evidence="7" id="KW-0411">Iron-sulfur</keyword>
<keyword evidence="3" id="KW-0004">4Fe-4S</keyword>
<dbReference type="GO" id="GO:0046872">
    <property type="term" value="F:metal ion binding"/>
    <property type="evidence" value="ECO:0007669"/>
    <property type="project" value="UniProtKB-KW"/>
</dbReference>
<dbReference type="PROSITE" id="PS00643">
    <property type="entry name" value="COMPLEX1_75K_3"/>
    <property type="match status" value="1"/>
</dbReference>
<dbReference type="GO" id="GO:0008137">
    <property type="term" value="F:NADH dehydrogenase (ubiquinone) activity"/>
    <property type="evidence" value="ECO:0007669"/>
    <property type="project" value="InterPro"/>
</dbReference>
<comment type="similarity">
    <text evidence="2">Belongs to the complex I 75 kDa subunit family.</text>
</comment>
<dbReference type="GO" id="GO:0042773">
    <property type="term" value="P:ATP synthesis coupled electron transport"/>
    <property type="evidence" value="ECO:0007669"/>
    <property type="project" value="InterPro"/>
</dbReference>
<dbReference type="InterPro" id="IPR054351">
    <property type="entry name" value="NADH_UbQ_OxRdtase_ferredoxin"/>
</dbReference>
<dbReference type="Gene3D" id="3.30.70.20">
    <property type="match status" value="1"/>
</dbReference>
<evidence type="ECO:0000256" key="2">
    <source>
        <dbReference type="ARBA" id="ARBA00005404"/>
    </source>
</evidence>
<dbReference type="InterPro" id="IPR000283">
    <property type="entry name" value="NADH_UbQ_OxRdtase_75kDa_su_CS"/>
</dbReference>
<gene>
    <name evidence="11" type="primary">nad11a</name>
</gene>
<proteinExistence type="inferred from homology"/>
<dbReference type="Pfam" id="PF10588">
    <property type="entry name" value="NADH-G_4Fe-4S_3"/>
    <property type="match status" value="1"/>
</dbReference>
<dbReference type="GeneID" id="36957365"/>
<dbReference type="GO" id="GO:0051539">
    <property type="term" value="F:4 iron, 4 sulfur cluster binding"/>
    <property type="evidence" value="ECO:0007669"/>
    <property type="project" value="UniProtKB-KW"/>
</dbReference>
<feature type="domain" description="4Fe-4S His(Cys)3-ligated-type" evidence="10">
    <location>
        <begin position="34"/>
        <end position="73"/>
    </location>
</feature>
<evidence type="ECO:0000256" key="9">
    <source>
        <dbReference type="ARBA" id="ARBA00034078"/>
    </source>
</evidence>
<comment type="cofactor">
    <cofactor evidence="9">
        <name>[2Fe-2S] cluster</name>
        <dbReference type="ChEBI" id="CHEBI:190135"/>
    </cofactor>
</comment>
<evidence type="ECO:0000256" key="7">
    <source>
        <dbReference type="ARBA" id="ARBA00023014"/>
    </source>
</evidence>
<sequence>MCFVESKNALKPVISCAINLKSYLNSEIFTESPLILKSRENILEFLLLNHPIDCTICDQAGECDLQDHSLIHGVASKRFYKYKRMVDDKYIGPVIITAMTRCIHCTRCIRFCFEIAGLKELGIFGRGVYSEVGIYKSNGQLTSELSGNLIDLCPVGSFTKRLKKISLV</sequence>
<geneLocation type="mitochondrion" evidence="11"/>
<dbReference type="InterPro" id="IPR050123">
    <property type="entry name" value="Prok_molybdopt-oxidoreductase"/>
</dbReference>
<protein>
    <submittedName>
        <fullName evidence="11">Truncated NADH dehydrogenase subunit 11</fullName>
    </submittedName>
</protein>
<keyword evidence="6" id="KW-0408">Iron</keyword>
<evidence type="ECO:0000256" key="1">
    <source>
        <dbReference type="ARBA" id="ARBA00001966"/>
    </source>
</evidence>
<dbReference type="SMART" id="SM00929">
    <property type="entry name" value="NADH-G_4Fe-4S_3"/>
    <property type="match status" value="1"/>
</dbReference>
<evidence type="ECO:0000256" key="8">
    <source>
        <dbReference type="ARBA" id="ARBA00023027"/>
    </source>
</evidence>
<evidence type="ECO:0000256" key="4">
    <source>
        <dbReference type="ARBA" id="ARBA00022723"/>
    </source>
</evidence>
<evidence type="ECO:0000256" key="5">
    <source>
        <dbReference type="ARBA" id="ARBA00022967"/>
    </source>
</evidence>
<accession>A0A2U9GIM6</accession>
<dbReference type="GO" id="GO:0016491">
    <property type="term" value="F:oxidoreductase activity"/>
    <property type="evidence" value="ECO:0007669"/>
    <property type="project" value="InterPro"/>
</dbReference>
<evidence type="ECO:0000256" key="6">
    <source>
        <dbReference type="ARBA" id="ARBA00023004"/>
    </source>
</evidence>
<dbReference type="SUPFAM" id="SSF54862">
    <property type="entry name" value="4Fe-4S ferredoxins"/>
    <property type="match status" value="1"/>
</dbReference>
<dbReference type="PROSITE" id="PS51839">
    <property type="entry name" value="4FE4S_HC3"/>
    <property type="match status" value="1"/>
</dbReference>
<keyword evidence="5" id="KW-1278">Translocase</keyword>
<dbReference type="RefSeq" id="YP_009495435.1">
    <property type="nucleotide sequence ID" value="NC_037987.1"/>
</dbReference>
<evidence type="ECO:0000313" key="11">
    <source>
        <dbReference type="EMBL" id="AWQ64082.1"/>
    </source>
</evidence>
<dbReference type="InterPro" id="IPR019574">
    <property type="entry name" value="NADH_UbQ_OxRdtase_Gsu_4Fe4S-bd"/>
</dbReference>
<dbReference type="EMBL" id="MG271846">
    <property type="protein sequence ID" value="AWQ64082.1"/>
    <property type="molecule type" value="Genomic_DNA"/>
</dbReference>
<evidence type="ECO:0000259" key="10">
    <source>
        <dbReference type="PROSITE" id="PS51839"/>
    </source>
</evidence>
<comment type="cofactor">
    <cofactor evidence="1">
        <name>[4Fe-4S] cluster</name>
        <dbReference type="ChEBI" id="CHEBI:49883"/>
    </cofactor>
</comment>
<keyword evidence="4" id="KW-0479">Metal-binding</keyword>
<dbReference type="PANTHER" id="PTHR43105">
    <property type="entry name" value="RESPIRATORY NITRATE REDUCTASE"/>
    <property type="match status" value="1"/>
</dbReference>
<keyword evidence="11" id="KW-0496">Mitochondrion</keyword>
<name>A0A2U9GIM6_9STRA</name>
<dbReference type="PANTHER" id="PTHR43105:SF13">
    <property type="entry name" value="NADH-UBIQUINONE OXIDOREDUCTASE 75 KDA SUBUNIT, MITOCHONDRIAL"/>
    <property type="match status" value="1"/>
</dbReference>
<dbReference type="Pfam" id="PF22117">
    <property type="entry name" value="Fer4_Nqo3"/>
    <property type="match status" value="1"/>
</dbReference>
<keyword evidence="8" id="KW-0520">NAD</keyword>
<reference evidence="11" key="1">
    <citation type="journal article" date="2018" name="Genome Biol. Evol.">
        <title>Recurrent loss, horizontal transfer, and the obscure origins of mitochondrial introns in diatoms (Bacillariophyta).</title>
        <authorList>
            <person name="Guillory W.X."/>
            <person name="Onyshchenko A."/>
            <person name="Ruck E.C."/>
            <person name="Parks M."/>
            <person name="Nakov T."/>
            <person name="Wickett N.J."/>
            <person name="Alverson A.J."/>
        </authorList>
    </citation>
    <scope>NUCLEOTIDE SEQUENCE</scope>
    <source>
        <strain evidence="11">UTEX FD354</strain>
    </source>
</reference>
<dbReference type="Gene3D" id="3.10.20.740">
    <property type="match status" value="1"/>
</dbReference>
<dbReference type="GO" id="GO:0016020">
    <property type="term" value="C:membrane"/>
    <property type="evidence" value="ECO:0007669"/>
    <property type="project" value="InterPro"/>
</dbReference>